<name>A0A3N4HRL4_ASCIM</name>
<protein>
    <submittedName>
        <fullName evidence="1">Uncharacterized protein</fullName>
    </submittedName>
</protein>
<dbReference type="EMBL" id="ML119743">
    <property type="protein sequence ID" value="RPA76483.1"/>
    <property type="molecule type" value="Genomic_DNA"/>
</dbReference>
<evidence type="ECO:0000313" key="2">
    <source>
        <dbReference type="Proteomes" id="UP000275078"/>
    </source>
</evidence>
<accession>A0A3N4HRL4</accession>
<proteinExistence type="predicted"/>
<gene>
    <name evidence="1" type="ORF">BJ508DRAFT_310991</name>
</gene>
<evidence type="ECO:0000313" key="1">
    <source>
        <dbReference type="EMBL" id="RPA76483.1"/>
    </source>
</evidence>
<organism evidence="1 2">
    <name type="scientific">Ascobolus immersus RN42</name>
    <dbReference type="NCBI Taxonomy" id="1160509"/>
    <lineage>
        <taxon>Eukaryota</taxon>
        <taxon>Fungi</taxon>
        <taxon>Dikarya</taxon>
        <taxon>Ascomycota</taxon>
        <taxon>Pezizomycotina</taxon>
        <taxon>Pezizomycetes</taxon>
        <taxon>Pezizales</taxon>
        <taxon>Ascobolaceae</taxon>
        <taxon>Ascobolus</taxon>
    </lineage>
</organism>
<dbReference type="Proteomes" id="UP000275078">
    <property type="component" value="Unassembled WGS sequence"/>
</dbReference>
<sequence length="321" mass="36750">MPKFDESKPSWMDCHDDNLVGIMPVNLPQLLAYAPSTTLERLTFLKIPGNRRSRSKFRKQHLEAMEHYVLNYPIKPDEPLRPQIEDFLVDVCNADITDPTPREKQFVMEMLNKFNRTILILIESKRYRPGFLLQPPGSEGYTQSPPLTWQARSPEQVEQDRLVTAFLALQSHYAILNPVALADVKRDLAEIIVDAFCADAALSERDGNATAGIKMRNPWIPSPLQLLKKVACRWYLKDAGEREWIDFIPRYDVKTLDLTGEKEEEKVLRLVEEEMESWIPDDEEESGKRERKCELVVMALGGTWGVSAVGDLIKEIQRAGA</sequence>
<reference evidence="1 2" key="1">
    <citation type="journal article" date="2018" name="Nat. Ecol. Evol.">
        <title>Pezizomycetes genomes reveal the molecular basis of ectomycorrhizal truffle lifestyle.</title>
        <authorList>
            <person name="Murat C."/>
            <person name="Payen T."/>
            <person name="Noel B."/>
            <person name="Kuo A."/>
            <person name="Morin E."/>
            <person name="Chen J."/>
            <person name="Kohler A."/>
            <person name="Krizsan K."/>
            <person name="Balestrini R."/>
            <person name="Da Silva C."/>
            <person name="Montanini B."/>
            <person name="Hainaut M."/>
            <person name="Levati E."/>
            <person name="Barry K.W."/>
            <person name="Belfiori B."/>
            <person name="Cichocki N."/>
            <person name="Clum A."/>
            <person name="Dockter R.B."/>
            <person name="Fauchery L."/>
            <person name="Guy J."/>
            <person name="Iotti M."/>
            <person name="Le Tacon F."/>
            <person name="Lindquist E.A."/>
            <person name="Lipzen A."/>
            <person name="Malagnac F."/>
            <person name="Mello A."/>
            <person name="Molinier V."/>
            <person name="Miyauchi S."/>
            <person name="Poulain J."/>
            <person name="Riccioni C."/>
            <person name="Rubini A."/>
            <person name="Sitrit Y."/>
            <person name="Splivallo R."/>
            <person name="Traeger S."/>
            <person name="Wang M."/>
            <person name="Zifcakova L."/>
            <person name="Wipf D."/>
            <person name="Zambonelli A."/>
            <person name="Paolocci F."/>
            <person name="Nowrousian M."/>
            <person name="Ottonello S."/>
            <person name="Baldrian P."/>
            <person name="Spatafora J.W."/>
            <person name="Henrissat B."/>
            <person name="Nagy L.G."/>
            <person name="Aury J.M."/>
            <person name="Wincker P."/>
            <person name="Grigoriev I.V."/>
            <person name="Bonfante P."/>
            <person name="Martin F.M."/>
        </authorList>
    </citation>
    <scope>NUCLEOTIDE SEQUENCE [LARGE SCALE GENOMIC DNA]</scope>
    <source>
        <strain evidence="1 2">RN42</strain>
    </source>
</reference>
<dbReference type="AlphaFoldDB" id="A0A3N4HRL4"/>
<keyword evidence="2" id="KW-1185">Reference proteome</keyword>